<feature type="compositionally biased region" description="Basic and acidic residues" evidence="1">
    <location>
        <begin position="62"/>
        <end position="76"/>
    </location>
</feature>
<feature type="compositionally biased region" description="Low complexity" evidence="1">
    <location>
        <begin position="15"/>
        <end position="29"/>
    </location>
</feature>
<reference evidence="2" key="1">
    <citation type="journal article" date="2005" name="PLoS Biol.">
        <title>The genomes of Oryza sativa: a history of duplications.</title>
        <authorList>
            <person name="Yu J."/>
            <person name="Wang J."/>
            <person name="Lin W."/>
            <person name="Li S."/>
            <person name="Li H."/>
            <person name="Zhou J."/>
            <person name="Ni P."/>
            <person name="Dong W."/>
            <person name="Hu S."/>
            <person name="Zeng C."/>
            <person name="Zhang J."/>
            <person name="Zhang Y."/>
            <person name="Li R."/>
            <person name="Xu Z."/>
            <person name="Li S."/>
            <person name="Li X."/>
            <person name="Zheng H."/>
            <person name="Cong L."/>
            <person name="Lin L."/>
            <person name="Yin J."/>
            <person name="Geng J."/>
            <person name="Li G."/>
            <person name="Shi J."/>
            <person name="Liu J."/>
            <person name="Lv H."/>
            <person name="Li J."/>
            <person name="Wang J."/>
            <person name="Deng Y."/>
            <person name="Ran L."/>
            <person name="Shi X."/>
            <person name="Wang X."/>
            <person name="Wu Q."/>
            <person name="Li C."/>
            <person name="Ren X."/>
            <person name="Wang J."/>
            <person name="Wang X."/>
            <person name="Li D."/>
            <person name="Liu D."/>
            <person name="Zhang X."/>
            <person name="Ji Z."/>
            <person name="Zhao W."/>
            <person name="Sun Y."/>
            <person name="Zhang Z."/>
            <person name="Bao J."/>
            <person name="Han Y."/>
            <person name="Dong L."/>
            <person name="Ji J."/>
            <person name="Chen P."/>
            <person name="Wu S."/>
            <person name="Liu J."/>
            <person name="Xiao Y."/>
            <person name="Bu D."/>
            <person name="Tan J."/>
            <person name="Yang L."/>
            <person name="Ye C."/>
            <person name="Zhang J."/>
            <person name="Xu J."/>
            <person name="Zhou Y."/>
            <person name="Yu Y."/>
            <person name="Zhang B."/>
            <person name="Zhuang S."/>
            <person name="Wei H."/>
            <person name="Liu B."/>
            <person name="Lei M."/>
            <person name="Yu H."/>
            <person name="Li Y."/>
            <person name="Xu H."/>
            <person name="Wei S."/>
            <person name="He X."/>
            <person name="Fang L."/>
            <person name="Zhang Z."/>
            <person name="Zhang Y."/>
            <person name="Huang X."/>
            <person name="Su Z."/>
            <person name="Tong W."/>
            <person name="Li J."/>
            <person name="Tong Z."/>
            <person name="Li S."/>
            <person name="Ye J."/>
            <person name="Wang L."/>
            <person name="Fang L."/>
            <person name="Lei T."/>
            <person name="Chen C."/>
            <person name="Chen H."/>
            <person name="Xu Z."/>
            <person name="Li H."/>
            <person name="Huang H."/>
            <person name="Zhang F."/>
            <person name="Xu H."/>
            <person name="Li N."/>
            <person name="Zhao C."/>
            <person name="Li S."/>
            <person name="Dong L."/>
            <person name="Huang Y."/>
            <person name="Li L."/>
            <person name="Xi Y."/>
            <person name="Qi Q."/>
            <person name="Li W."/>
            <person name="Zhang B."/>
            <person name="Hu W."/>
            <person name="Zhang Y."/>
            <person name="Tian X."/>
            <person name="Jiao Y."/>
            <person name="Liang X."/>
            <person name="Jin J."/>
            <person name="Gao L."/>
            <person name="Zheng W."/>
            <person name="Hao B."/>
            <person name="Liu S."/>
            <person name="Wang W."/>
            <person name="Yuan L."/>
            <person name="Cao M."/>
            <person name="McDermott J."/>
            <person name="Samudrala R."/>
            <person name="Wang J."/>
            <person name="Wong G.K."/>
            <person name="Yang H."/>
        </authorList>
    </citation>
    <scope>NUCLEOTIDE SEQUENCE [LARGE SCALE GENOMIC DNA]</scope>
</reference>
<proteinExistence type="predicted"/>
<feature type="region of interest" description="Disordered" evidence="1">
    <location>
        <begin position="1"/>
        <end position="81"/>
    </location>
</feature>
<dbReference type="AlphaFoldDB" id="B9FEG1"/>
<evidence type="ECO:0000256" key="1">
    <source>
        <dbReference type="SAM" id="MobiDB-lite"/>
    </source>
</evidence>
<dbReference type="EMBL" id="CM000141">
    <property type="protein sequence ID" value="EEE60744.1"/>
    <property type="molecule type" value="Genomic_DNA"/>
</dbReference>
<name>B9FEG1_ORYSJ</name>
<gene>
    <name evidence="2" type="ORF">OsJ_14287</name>
</gene>
<organism evidence="2">
    <name type="scientific">Oryza sativa subsp. japonica</name>
    <name type="common">Rice</name>
    <dbReference type="NCBI Taxonomy" id="39947"/>
    <lineage>
        <taxon>Eukaryota</taxon>
        <taxon>Viridiplantae</taxon>
        <taxon>Streptophyta</taxon>
        <taxon>Embryophyta</taxon>
        <taxon>Tracheophyta</taxon>
        <taxon>Spermatophyta</taxon>
        <taxon>Magnoliopsida</taxon>
        <taxon>Liliopsida</taxon>
        <taxon>Poales</taxon>
        <taxon>Poaceae</taxon>
        <taxon>BOP clade</taxon>
        <taxon>Oryzoideae</taxon>
        <taxon>Oryzeae</taxon>
        <taxon>Oryzinae</taxon>
        <taxon>Oryza</taxon>
        <taxon>Oryza sativa</taxon>
    </lineage>
</organism>
<accession>B9FEG1</accession>
<sequence length="93" mass="10052">MAQRRWSRAARGGEEASVVEGGEEAAAVEGGVGVGGRGWSRAARRRRQSRVRGATAVEGGEEAARLRDARRAEKTDAQGTKQNKCKFIPRFLV</sequence>
<protein>
    <submittedName>
        <fullName evidence="2">Uncharacterized protein</fullName>
    </submittedName>
</protein>
<reference evidence="2" key="2">
    <citation type="submission" date="2008-12" db="EMBL/GenBank/DDBJ databases">
        <title>Improved gene annotation of the rice (Oryza sativa) genomes.</title>
        <authorList>
            <person name="Wang J."/>
            <person name="Li R."/>
            <person name="Fan W."/>
            <person name="Huang Q."/>
            <person name="Zhang J."/>
            <person name="Zhou Y."/>
            <person name="Hu Y."/>
            <person name="Zi S."/>
            <person name="Li J."/>
            <person name="Ni P."/>
            <person name="Zheng H."/>
            <person name="Zhang Y."/>
            <person name="Zhao M."/>
            <person name="Hao Q."/>
            <person name="McDermott J."/>
            <person name="Samudrala R."/>
            <person name="Kristiansen K."/>
            <person name="Wong G.K.-S."/>
        </authorList>
    </citation>
    <scope>NUCLEOTIDE SEQUENCE</scope>
</reference>
<dbReference type="Proteomes" id="UP000007752">
    <property type="component" value="Chromosome 4"/>
</dbReference>
<evidence type="ECO:0000313" key="2">
    <source>
        <dbReference type="EMBL" id="EEE60744.1"/>
    </source>
</evidence>